<dbReference type="AlphaFoldDB" id="A0A7W3W3U8"/>
<keyword evidence="1" id="KW-1133">Transmembrane helix</keyword>
<keyword evidence="1" id="KW-0812">Transmembrane</keyword>
<name>A0A7W3W3U8_9PSEU</name>
<dbReference type="RefSeq" id="WP_182895145.1">
    <property type="nucleotide sequence ID" value="NZ_JACGZW010000013.1"/>
</dbReference>
<reference evidence="2 3" key="1">
    <citation type="submission" date="2020-08" db="EMBL/GenBank/DDBJ databases">
        <title>Amycolatopsis sp. nov. DR6-1 isolated from Dendrobium heterocarpum.</title>
        <authorList>
            <person name="Tedsree N."/>
            <person name="Kuncharoen N."/>
            <person name="Likhitwitayawuid K."/>
            <person name="Tanasupawat S."/>
        </authorList>
    </citation>
    <scope>NUCLEOTIDE SEQUENCE [LARGE SCALE GENOMIC DNA]</scope>
    <source>
        <strain evidence="2 3">DR6-1</strain>
    </source>
</reference>
<feature type="transmembrane region" description="Helical" evidence="1">
    <location>
        <begin position="99"/>
        <end position="122"/>
    </location>
</feature>
<dbReference type="EMBL" id="JACGZW010000013">
    <property type="protein sequence ID" value="MBB1158386.1"/>
    <property type="molecule type" value="Genomic_DNA"/>
</dbReference>
<feature type="transmembrane region" description="Helical" evidence="1">
    <location>
        <begin position="50"/>
        <end position="78"/>
    </location>
</feature>
<proteinExistence type="predicted"/>
<sequence length="172" mass="18174">MSAPVSIARTNVKTLTFITIWILVAGAVLLGTGFIMLITAPPHSGANIGAGGAFTFGLGGTVAGLLIGMGTAVAALRVRRREGRRDAHLLAWEKRLRRLTAAAVGLVTIGGLVLCWATVVFMQGRVGSGIVNSYSLFVTGMCIAGCGLLAGTPHTLYWLSRQRTRRHFARRA</sequence>
<comment type="caution">
    <text evidence="2">The sequence shown here is derived from an EMBL/GenBank/DDBJ whole genome shotgun (WGS) entry which is preliminary data.</text>
</comment>
<protein>
    <submittedName>
        <fullName evidence="2">Uncharacterized protein</fullName>
    </submittedName>
</protein>
<evidence type="ECO:0000313" key="3">
    <source>
        <dbReference type="Proteomes" id="UP000526734"/>
    </source>
</evidence>
<evidence type="ECO:0000313" key="2">
    <source>
        <dbReference type="EMBL" id="MBB1158386.1"/>
    </source>
</evidence>
<evidence type="ECO:0000256" key="1">
    <source>
        <dbReference type="SAM" id="Phobius"/>
    </source>
</evidence>
<dbReference type="Proteomes" id="UP000526734">
    <property type="component" value="Unassembled WGS sequence"/>
</dbReference>
<keyword evidence="3" id="KW-1185">Reference proteome</keyword>
<keyword evidence="1" id="KW-0472">Membrane</keyword>
<feature type="transmembrane region" description="Helical" evidence="1">
    <location>
        <begin position="12"/>
        <end position="38"/>
    </location>
</feature>
<feature type="transmembrane region" description="Helical" evidence="1">
    <location>
        <begin position="134"/>
        <end position="159"/>
    </location>
</feature>
<accession>A0A7W3W3U8</accession>
<gene>
    <name evidence="2" type="ORF">H4281_35010</name>
</gene>
<organism evidence="2 3">
    <name type="scientific">Amycolatopsis dendrobii</name>
    <dbReference type="NCBI Taxonomy" id="2760662"/>
    <lineage>
        <taxon>Bacteria</taxon>
        <taxon>Bacillati</taxon>
        <taxon>Actinomycetota</taxon>
        <taxon>Actinomycetes</taxon>
        <taxon>Pseudonocardiales</taxon>
        <taxon>Pseudonocardiaceae</taxon>
        <taxon>Amycolatopsis</taxon>
    </lineage>
</organism>